<gene>
    <name evidence="1" type="ORF">L2E82_49900</name>
</gene>
<organism evidence="1 2">
    <name type="scientific">Cichorium intybus</name>
    <name type="common">Chicory</name>
    <dbReference type="NCBI Taxonomy" id="13427"/>
    <lineage>
        <taxon>Eukaryota</taxon>
        <taxon>Viridiplantae</taxon>
        <taxon>Streptophyta</taxon>
        <taxon>Embryophyta</taxon>
        <taxon>Tracheophyta</taxon>
        <taxon>Spermatophyta</taxon>
        <taxon>Magnoliopsida</taxon>
        <taxon>eudicotyledons</taxon>
        <taxon>Gunneridae</taxon>
        <taxon>Pentapetalae</taxon>
        <taxon>asterids</taxon>
        <taxon>campanulids</taxon>
        <taxon>Asterales</taxon>
        <taxon>Asteraceae</taxon>
        <taxon>Cichorioideae</taxon>
        <taxon>Cichorieae</taxon>
        <taxon>Cichoriinae</taxon>
        <taxon>Cichorium</taxon>
    </lineage>
</organism>
<reference evidence="1 2" key="2">
    <citation type="journal article" date="2022" name="Mol. Ecol. Resour.">
        <title>The genomes of chicory, endive, great burdock and yacon provide insights into Asteraceae paleo-polyploidization history and plant inulin production.</title>
        <authorList>
            <person name="Fan W."/>
            <person name="Wang S."/>
            <person name="Wang H."/>
            <person name="Wang A."/>
            <person name="Jiang F."/>
            <person name="Liu H."/>
            <person name="Zhao H."/>
            <person name="Xu D."/>
            <person name="Zhang Y."/>
        </authorList>
    </citation>
    <scope>NUCLEOTIDE SEQUENCE [LARGE SCALE GENOMIC DNA]</scope>
    <source>
        <strain evidence="2">cv. Punajuju</strain>
        <tissue evidence="1">Leaves</tissue>
    </source>
</reference>
<evidence type="ECO:0000313" key="2">
    <source>
        <dbReference type="Proteomes" id="UP001055811"/>
    </source>
</evidence>
<reference evidence="2" key="1">
    <citation type="journal article" date="2022" name="Mol. Ecol. Resour.">
        <title>The genomes of chicory, endive, great burdock and yacon provide insights into Asteraceae palaeo-polyploidization history and plant inulin production.</title>
        <authorList>
            <person name="Fan W."/>
            <person name="Wang S."/>
            <person name="Wang H."/>
            <person name="Wang A."/>
            <person name="Jiang F."/>
            <person name="Liu H."/>
            <person name="Zhao H."/>
            <person name="Xu D."/>
            <person name="Zhang Y."/>
        </authorList>
    </citation>
    <scope>NUCLEOTIDE SEQUENCE [LARGE SCALE GENOMIC DNA]</scope>
    <source>
        <strain evidence="2">cv. Punajuju</strain>
    </source>
</reference>
<comment type="caution">
    <text evidence="1">The sequence shown here is derived from an EMBL/GenBank/DDBJ whole genome shotgun (WGS) entry which is preliminary data.</text>
</comment>
<protein>
    <submittedName>
        <fullName evidence="1">Uncharacterized protein</fullName>
    </submittedName>
</protein>
<dbReference type="EMBL" id="CM042017">
    <property type="protein sequence ID" value="KAI3691536.1"/>
    <property type="molecule type" value="Genomic_DNA"/>
</dbReference>
<sequence>MQGKAYPKSGPSLTQAFASLSHPPLSSVVVCVCCLTRRFLSCRRCLPPSVPISTHHWPCSFSPNRLAAPVTRKSAAKVCGLHLIHRLEGKLGIFRNSPILIHGLVALMCRSK</sequence>
<accession>A0ACB8Z1G7</accession>
<proteinExistence type="predicted"/>
<name>A0ACB8Z1G7_CICIN</name>
<evidence type="ECO:0000313" key="1">
    <source>
        <dbReference type="EMBL" id="KAI3691536.1"/>
    </source>
</evidence>
<keyword evidence="2" id="KW-1185">Reference proteome</keyword>
<dbReference type="Proteomes" id="UP001055811">
    <property type="component" value="Linkage Group LG09"/>
</dbReference>